<protein>
    <submittedName>
        <fullName evidence="2">Prolyl oligopeptidase family serine peptidase</fullName>
    </submittedName>
</protein>
<evidence type="ECO:0000259" key="1">
    <source>
        <dbReference type="Pfam" id="PF20434"/>
    </source>
</evidence>
<sequence>MWCYRLTPLSKWKSAKNWLGTNYNNTSFIESVSPLYHVNNQSPPTFIVHGDADPTVPYQQSVVLYEKLKANGIKTEFLTITGGVHGKFNEEQNSNLSKRMWDFLNNLGL</sequence>
<dbReference type="Gene3D" id="3.40.50.1820">
    <property type="entry name" value="alpha/beta hydrolase"/>
    <property type="match status" value="1"/>
</dbReference>
<dbReference type="InterPro" id="IPR049492">
    <property type="entry name" value="BD-FAE-like_dom"/>
</dbReference>
<dbReference type="SUPFAM" id="SSF53474">
    <property type="entry name" value="alpha/beta-Hydrolases"/>
    <property type="match status" value="1"/>
</dbReference>
<dbReference type="InterPro" id="IPR029058">
    <property type="entry name" value="AB_hydrolase_fold"/>
</dbReference>
<comment type="caution">
    <text evidence="2">The sequence shown here is derived from an EMBL/GenBank/DDBJ whole genome shotgun (WGS) entry which is preliminary data.</text>
</comment>
<feature type="domain" description="BD-FAE-like" evidence="1">
    <location>
        <begin position="11"/>
        <end position="68"/>
    </location>
</feature>
<dbReference type="Pfam" id="PF20434">
    <property type="entry name" value="BD-FAE"/>
    <property type="match status" value="1"/>
</dbReference>
<dbReference type="RefSeq" id="WP_379926321.1">
    <property type="nucleotide sequence ID" value="NZ_JBHTJI010000001.1"/>
</dbReference>
<keyword evidence="3" id="KW-1185">Reference proteome</keyword>
<gene>
    <name evidence="2" type="ORF">ACFQ1R_07350</name>
</gene>
<proteinExistence type="predicted"/>
<organism evidence="2 3">
    <name type="scientific">Mariniflexile jejuense</name>
    <dbReference type="NCBI Taxonomy" id="1173582"/>
    <lineage>
        <taxon>Bacteria</taxon>
        <taxon>Pseudomonadati</taxon>
        <taxon>Bacteroidota</taxon>
        <taxon>Flavobacteriia</taxon>
        <taxon>Flavobacteriales</taxon>
        <taxon>Flavobacteriaceae</taxon>
        <taxon>Mariniflexile</taxon>
    </lineage>
</organism>
<accession>A0ABW3JIJ6</accession>
<dbReference type="Proteomes" id="UP001597061">
    <property type="component" value="Unassembled WGS sequence"/>
</dbReference>
<name>A0ABW3JIJ6_9FLAO</name>
<evidence type="ECO:0000313" key="3">
    <source>
        <dbReference type="Proteomes" id="UP001597061"/>
    </source>
</evidence>
<reference evidence="3" key="1">
    <citation type="journal article" date="2019" name="Int. J. Syst. Evol. Microbiol.">
        <title>The Global Catalogue of Microorganisms (GCM) 10K type strain sequencing project: providing services to taxonomists for standard genome sequencing and annotation.</title>
        <authorList>
            <consortium name="The Broad Institute Genomics Platform"/>
            <consortium name="The Broad Institute Genome Sequencing Center for Infectious Disease"/>
            <person name="Wu L."/>
            <person name="Ma J."/>
        </authorList>
    </citation>
    <scope>NUCLEOTIDE SEQUENCE [LARGE SCALE GENOMIC DNA]</scope>
    <source>
        <strain evidence="3">CCUG 62414</strain>
    </source>
</reference>
<dbReference type="EMBL" id="JBHTJI010000001">
    <property type="protein sequence ID" value="MFD0989906.1"/>
    <property type="molecule type" value="Genomic_DNA"/>
</dbReference>
<evidence type="ECO:0000313" key="2">
    <source>
        <dbReference type="EMBL" id="MFD0989906.1"/>
    </source>
</evidence>